<keyword evidence="5" id="KW-0802">TPR repeat</keyword>
<gene>
    <name evidence="8" type="ORF">OJF2_17390</name>
</gene>
<dbReference type="EMBL" id="CP042997">
    <property type="protein sequence ID" value="QEH33239.1"/>
    <property type="molecule type" value="Genomic_DNA"/>
</dbReference>
<proteinExistence type="predicted"/>
<dbReference type="SUPFAM" id="SSF48452">
    <property type="entry name" value="TPR-like"/>
    <property type="match status" value="1"/>
</dbReference>
<dbReference type="AlphaFoldDB" id="A0A5B9VYJ7"/>
<dbReference type="InterPro" id="IPR050768">
    <property type="entry name" value="UPF0353/GerABKA_families"/>
</dbReference>
<protein>
    <submittedName>
        <fullName evidence="8">von Willebrand factor type A domain protein</fullName>
    </submittedName>
</protein>
<dbReference type="PANTHER" id="PTHR22550">
    <property type="entry name" value="SPORE GERMINATION PROTEIN"/>
    <property type="match status" value="1"/>
</dbReference>
<dbReference type="PROSITE" id="PS50005">
    <property type="entry name" value="TPR"/>
    <property type="match status" value="1"/>
</dbReference>
<dbReference type="SUPFAM" id="SSF53300">
    <property type="entry name" value="vWA-like"/>
    <property type="match status" value="1"/>
</dbReference>
<dbReference type="SMART" id="SM00327">
    <property type="entry name" value="VWA"/>
    <property type="match status" value="1"/>
</dbReference>
<accession>A0A5B9VYJ7</accession>
<dbReference type="InterPro" id="IPR002035">
    <property type="entry name" value="VWF_A"/>
</dbReference>
<dbReference type="KEGG" id="agv:OJF2_17390"/>
<feature type="region of interest" description="Disordered" evidence="6">
    <location>
        <begin position="466"/>
        <end position="557"/>
    </location>
</feature>
<evidence type="ECO:0000256" key="2">
    <source>
        <dbReference type="ARBA" id="ARBA00022692"/>
    </source>
</evidence>
<feature type="region of interest" description="Disordered" evidence="6">
    <location>
        <begin position="212"/>
        <end position="231"/>
    </location>
</feature>
<dbReference type="Pfam" id="PF13519">
    <property type="entry name" value="VWA_2"/>
    <property type="match status" value="1"/>
</dbReference>
<dbReference type="PROSITE" id="PS50234">
    <property type="entry name" value="VWFA"/>
    <property type="match status" value="1"/>
</dbReference>
<dbReference type="Gene3D" id="3.40.50.410">
    <property type="entry name" value="von Willebrand factor, type A domain"/>
    <property type="match status" value="1"/>
</dbReference>
<feature type="region of interest" description="Disordered" evidence="6">
    <location>
        <begin position="569"/>
        <end position="588"/>
    </location>
</feature>
<reference evidence="8 9" key="1">
    <citation type="submission" date="2019-08" db="EMBL/GenBank/DDBJ databases">
        <title>Deep-cultivation of Planctomycetes and their phenomic and genomic characterization uncovers novel biology.</title>
        <authorList>
            <person name="Wiegand S."/>
            <person name="Jogler M."/>
            <person name="Boedeker C."/>
            <person name="Pinto D."/>
            <person name="Vollmers J."/>
            <person name="Rivas-Marin E."/>
            <person name="Kohn T."/>
            <person name="Peeters S.H."/>
            <person name="Heuer A."/>
            <person name="Rast P."/>
            <person name="Oberbeckmann S."/>
            <person name="Bunk B."/>
            <person name="Jeske O."/>
            <person name="Meyerdierks A."/>
            <person name="Storesund J.E."/>
            <person name="Kallscheuer N."/>
            <person name="Luecker S."/>
            <person name="Lage O.M."/>
            <person name="Pohl T."/>
            <person name="Merkel B.J."/>
            <person name="Hornburger P."/>
            <person name="Mueller R.-W."/>
            <person name="Bruemmer F."/>
            <person name="Labrenz M."/>
            <person name="Spormann A.M."/>
            <person name="Op den Camp H."/>
            <person name="Overmann J."/>
            <person name="Amann R."/>
            <person name="Jetten M.S.M."/>
            <person name="Mascher T."/>
            <person name="Medema M.H."/>
            <person name="Devos D.P."/>
            <person name="Kaster A.-K."/>
            <person name="Ovreas L."/>
            <person name="Rohde M."/>
            <person name="Galperin M.Y."/>
            <person name="Jogler C."/>
        </authorList>
    </citation>
    <scope>NUCLEOTIDE SEQUENCE [LARGE SCALE GENOMIC DNA]</scope>
    <source>
        <strain evidence="8 9">OJF2</strain>
    </source>
</reference>
<dbReference type="SMART" id="SM00028">
    <property type="entry name" value="TPR"/>
    <property type="match status" value="3"/>
</dbReference>
<sequence>MLLALVPLGFLLGRGSRARLAAWRALAQRGRPTPRRSWSVLLALVLIVLALARPRFGSPMGPAPPPGHDVVLLMDVSRSMAAEDAVPSRLAVAIESALSLLNALAEEPASRAAVVAFAGRGMLRYPMTENLGAVADVLGSLRPGSVQPGGTDLGAGLAAAVEAFGKDEHLDGRSIIMFSDGEDHRDRWQDALERLTRQGVAVHVVAIGDAENGHEIPSGEGASPLTYDGKPVKSRRVDESLTAIAKETGGATIPLGLAATDLGSLYRERIAPAARLRRQAARVPERPERFPYFLATALGFVLSASWPPGRPGPLRWAWNRIAGGMLLAFVVVGLGAGGTPAGSAHGRVKKGELAYRSGDFEDALAEFEAASALAPREAVPRYDAAAALFQLRRFPEAARIYREARELAGEALRVKIDYALGNTALAMGDIPGAVEGYDRCIASAARGAGLDAIRADAAENRRFAIEQAPPSVTAQGDGDDPKDQPRGGRKAPRRPEGGDDTAGDDPGGGGPNAGGKEPDGEDEPPRRPPNRRRRVGGAGGSGKEARSPAGESPDDRLDEAVDEIRDALNRRLSDDAPAAAAVDNHKDW</sequence>
<keyword evidence="2" id="KW-0812">Transmembrane</keyword>
<evidence type="ECO:0000256" key="5">
    <source>
        <dbReference type="PROSITE-ProRule" id="PRU00339"/>
    </source>
</evidence>
<evidence type="ECO:0000256" key="4">
    <source>
        <dbReference type="ARBA" id="ARBA00023136"/>
    </source>
</evidence>
<evidence type="ECO:0000256" key="1">
    <source>
        <dbReference type="ARBA" id="ARBA00022475"/>
    </source>
</evidence>
<evidence type="ECO:0000313" key="9">
    <source>
        <dbReference type="Proteomes" id="UP000324233"/>
    </source>
</evidence>
<dbReference type="InterPro" id="IPR036465">
    <property type="entry name" value="vWFA_dom_sf"/>
</dbReference>
<feature type="repeat" description="TPR" evidence="5">
    <location>
        <begin position="344"/>
        <end position="377"/>
    </location>
</feature>
<dbReference type="Proteomes" id="UP000324233">
    <property type="component" value="Chromosome"/>
</dbReference>
<feature type="domain" description="VWFA" evidence="7">
    <location>
        <begin position="69"/>
        <end position="270"/>
    </location>
</feature>
<name>A0A5B9VYJ7_9BACT</name>
<dbReference type="InterPro" id="IPR019734">
    <property type="entry name" value="TPR_rpt"/>
</dbReference>
<dbReference type="InterPro" id="IPR011990">
    <property type="entry name" value="TPR-like_helical_dom_sf"/>
</dbReference>
<dbReference type="PANTHER" id="PTHR22550:SF5">
    <property type="entry name" value="LEUCINE ZIPPER PROTEIN 4"/>
    <property type="match status" value="1"/>
</dbReference>
<dbReference type="Gene3D" id="1.25.40.10">
    <property type="entry name" value="Tetratricopeptide repeat domain"/>
    <property type="match status" value="1"/>
</dbReference>
<keyword evidence="4" id="KW-0472">Membrane</keyword>
<keyword evidence="9" id="KW-1185">Reference proteome</keyword>
<keyword evidence="1" id="KW-1003">Cell membrane</keyword>
<dbReference type="CDD" id="cd00198">
    <property type="entry name" value="vWFA"/>
    <property type="match status" value="1"/>
</dbReference>
<evidence type="ECO:0000313" key="8">
    <source>
        <dbReference type="EMBL" id="QEH33239.1"/>
    </source>
</evidence>
<keyword evidence="3" id="KW-1133">Transmembrane helix</keyword>
<evidence type="ECO:0000259" key="7">
    <source>
        <dbReference type="PROSITE" id="PS50234"/>
    </source>
</evidence>
<evidence type="ECO:0000256" key="3">
    <source>
        <dbReference type="ARBA" id="ARBA00022989"/>
    </source>
</evidence>
<organism evidence="8 9">
    <name type="scientific">Aquisphaera giovannonii</name>
    <dbReference type="NCBI Taxonomy" id="406548"/>
    <lineage>
        <taxon>Bacteria</taxon>
        <taxon>Pseudomonadati</taxon>
        <taxon>Planctomycetota</taxon>
        <taxon>Planctomycetia</taxon>
        <taxon>Isosphaerales</taxon>
        <taxon>Isosphaeraceae</taxon>
        <taxon>Aquisphaera</taxon>
    </lineage>
</organism>
<evidence type="ECO:0000256" key="6">
    <source>
        <dbReference type="SAM" id="MobiDB-lite"/>
    </source>
</evidence>